<keyword evidence="2" id="KW-0597">Phosphoprotein</keyword>
<feature type="coiled-coil region" evidence="4">
    <location>
        <begin position="303"/>
        <end position="429"/>
    </location>
</feature>
<keyword evidence="3" id="KW-0472">Membrane</keyword>
<evidence type="ECO:0000256" key="5">
    <source>
        <dbReference type="SAM" id="MobiDB-lite"/>
    </source>
</evidence>
<reference evidence="7" key="4">
    <citation type="submission" date="2025-09" db="UniProtKB">
        <authorList>
            <consortium name="Ensembl"/>
        </authorList>
    </citation>
    <scope>IDENTIFICATION</scope>
    <source>
        <strain evidence="7">HNI</strain>
    </source>
</reference>
<dbReference type="GO" id="GO:0016020">
    <property type="term" value="C:membrane"/>
    <property type="evidence" value="ECO:0007669"/>
    <property type="project" value="UniProtKB-SubCell"/>
</dbReference>
<evidence type="ECO:0000256" key="1">
    <source>
        <dbReference type="ARBA" id="ARBA00004170"/>
    </source>
</evidence>
<feature type="region of interest" description="Disordered" evidence="5">
    <location>
        <begin position="23"/>
        <end position="101"/>
    </location>
</feature>
<keyword evidence="4" id="KW-0175">Coiled coil</keyword>
<comment type="subcellular location">
    <subcellularLocation>
        <location evidence="1">Membrane</location>
        <topology evidence="1">Peripheral membrane protein</topology>
    </subcellularLocation>
</comment>
<dbReference type="InterPro" id="IPR043470">
    <property type="entry name" value="Tjap1_dom"/>
</dbReference>
<reference evidence="7 8" key="2">
    <citation type="submission" date="2017-04" db="EMBL/GenBank/DDBJ databases">
        <title>CpG methylation of centromeres and impact of large insertions on vertebrate speciation.</title>
        <authorList>
            <person name="Ichikawa K."/>
            <person name="Yoshimura J."/>
            <person name="Morishita S."/>
        </authorList>
    </citation>
    <scope>NUCLEOTIDE SEQUENCE</scope>
    <source>
        <strain evidence="7 8">HNI</strain>
    </source>
</reference>
<organism evidence="7 8">
    <name type="scientific">Oryzias latipes</name>
    <name type="common">Japanese rice fish</name>
    <name type="synonym">Japanese killifish</name>
    <dbReference type="NCBI Taxonomy" id="8090"/>
    <lineage>
        <taxon>Eukaryota</taxon>
        <taxon>Metazoa</taxon>
        <taxon>Chordata</taxon>
        <taxon>Craniata</taxon>
        <taxon>Vertebrata</taxon>
        <taxon>Euteleostomi</taxon>
        <taxon>Actinopterygii</taxon>
        <taxon>Neopterygii</taxon>
        <taxon>Teleostei</taxon>
        <taxon>Neoteleostei</taxon>
        <taxon>Acanthomorphata</taxon>
        <taxon>Ovalentaria</taxon>
        <taxon>Atherinomorphae</taxon>
        <taxon>Beloniformes</taxon>
        <taxon>Adrianichthyidae</taxon>
        <taxon>Oryziinae</taxon>
        <taxon>Oryzias</taxon>
    </lineage>
</organism>
<dbReference type="AlphaFoldDB" id="A0A3P9MDV8"/>
<dbReference type="InterPro" id="IPR043441">
    <property type="entry name" value="Tjap1/BEGAIN"/>
</dbReference>
<dbReference type="PANTHER" id="PTHR28664:SF3">
    <property type="entry name" value="TIGHT JUNCTION-ASSOCIATED PROTEIN 1"/>
    <property type="match status" value="1"/>
</dbReference>
<evidence type="ECO:0000313" key="7">
    <source>
        <dbReference type="Ensembl" id="ENSORLP00020031191.1"/>
    </source>
</evidence>
<feature type="compositionally biased region" description="Low complexity" evidence="5">
    <location>
        <begin position="644"/>
        <end position="654"/>
    </location>
</feature>
<dbReference type="Proteomes" id="UP000265180">
    <property type="component" value="Chromosome 15"/>
</dbReference>
<feature type="compositionally biased region" description="Polar residues" evidence="5">
    <location>
        <begin position="738"/>
        <end position="751"/>
    </location>
</feature>
<feature type="compositionally biased region" description="Polar residues" evidence="5">
    <location>
        <begin position="854"/>
        <end position="864"/>
    </location>
</feature>
<evidence type="ECO:0000256" key="2">
    <source>
        <dbReference type="ARBA" id="ARBA00022553"/>
    </source>
</evidence>
<feature type="region of interest" description="Disordered" evidence="5">
    <location>
        <begin position="134"/>
        <end position="157"/>
    </location>
</feature>
<feature type="compositionally biased region" description="Basic residues" evidence="5">
    <location>
        <begin position="76"/>
        <end position="87"/>
    </location>
</feature>
<feature type="compositionally biased region" description="Basic and acidic residues" evidence="5">
    <location>
        <begin position="796"/>
        <end position="812"/>
    </location>
</feature>
<sequence>MPRPARHHHRRLSQTLASELEVSSLSSLDFQIPPPPLFSGPLPPANQTRTTPVKVSEHLHKPASQRDDKSSDSKRSRSLTRQHRREAHSRNAPTLRCATPKSILKQPAGLGVASSYNNIRKTKSVELLDGADPRSLAKAGPLQPASPNSSAPPSPCRTNWNWRMQVLEDKVRFSHFLDEITHRVLSPARLSLLGKSAARRGTPPSLDRLGLATKSQQGESAHRSHRWDHWVASLQRSDRWSQSIPEEWAGSDVITKEAGHQQKVKKGAKIVTQATEDQKHKRPLSSHSLLTHIKEVLSDADRIRILQQQNEDLRRRLSLSTQKMEAMEAEFDSSRHYMEAELSRTRDDLDKMRDKFRRLQNSYTASQRANQDLEEKLHALLRKVERDKKTMDQEIVELTNKLLDAKNTIDRLEELNERYRQDCNLAVQLLKCNKSHFRNHKFADLPSELQDMLNKHMKSSLPEPGSAPGNQDPDTLSLTPADVVPTSVIARVLEKPEPLVLNSAQSSSCGRPVAEDVFVHVDMTCTEGGAGPEVLQQNGSCLSNLDEEVGGVPSFEKLNPYPAPLPPHPLYPGRKVIEFSSDDKVKIPKNSPLPNCTYATRQAISLSLVQNDDERQMPGSPARSSSGGVGAAQRTPPSHHDAASEPLSSQSSPFSSPPQAPSVLASSGSSEEDLLASWQRMFVEKMAPPCDGSLLHRTAFSSQTAQELQKRRQVVGGGASATSDRHRAAYSDGEEGSSARSWTPSRGSSLDTDTDTEPRSGRRGGFGSSEEGERLLMDLDDDGGSGDTAVTVAISPEEKEGESSAEERDILPHDLPVMSPRLMEIDPTLSTPQRPQRSPKRMGVHHLHRKDSLTRAQEQGTLLD</sequence>
<feature type="compositionally biased region" description="Polar residues" evidence="5">
    <location>
        <begin position="468"/>
        <end position="478"/>
    </location>
</feature>
<feature type="domain" description="Tight junction-associated protein 1" evidence="6">
    <location>
        <begin position="534"/>
        <end position="863"/>
    </location>
</feature>
<protein>
    <submittedName>
        <fullName evidence="7">Tight junction associated protein 1 (peripheral)</fullName>
    </submittedName>
</protein>
<proteinExistence type="predicted"/>
<feature type="region of interest" description="Disordered" evidence="5">
    <location>
        <begin position="612"/>
        <end position="671"/>
    </location>
</feature>
<dbReference type="PANTHER" id="PTHR28664">
    <property type="entry name" value="TIGHT JUNCTION-ASSOCIATED PROTEIN 1"/>
    <property type="match status" value="1"/>
</dbReference>
<evidence type="ECO:0000256" key="4">
    <source>
        <dbReference type="SAM" id="Coils"/>
    </source>
</evidence>
<dbReference type="Pfam" id="PF15453">
    <property type="entry name" value="Pilt"/>
    <property type="match status" value="1"/>
</dbReference>
<evidence type="ECO:0000313" key="8">
    <source>
        <dbReference type="Proteomes" id="UP000265180"/>
    </source>
</evidence>
<feature type="region of interest" description="Disordered" evidence="5">
    <location>
        <begin position="702"/>
        <end position="864"/>
    </location>
</feature>
<evidence type="ECO:0000256" key="3">
    <source>
        <dbReference type="ARBA" id="ARBA00023136"/>
    </source>
</evidence>
<feature type="compositionally biased region" description="Basic and acidic residues" evidence="5">
    <location>
        <begin position="55"/>
        <end position="75"/>
    </location>
</feature>
<reference evidence="7" key="3">
    <citation type="submission" date="2025-08" db="UniProtKB">
        <authorList>
            <consortium name="Ensembl"/>
        </authorList>
    </citation>
    <scope>IDENTIFICATION</scope>
    <source>
        <strain evidence="7">HNI</strain>
    </source>
</reference>
<name>A0A3P9MDV8_ORYLA</name>
<reference key="1">
    <citation type="journal article" date="2007" name="Nature">
        <title>The medaka draft genome and insights into vertebrate genome evolution.</title>
        <authorList>
            <person name="Kasahara M."/>
            <person name="Naruse K."/>
            <person name="Sasaki S."/>
            <person name="Nakatani Y."/>
            <person name="Qu W."/>
            <person name="Ahsan B."/>
            <person name="Yamada T."/>
            <person name="Nagayasu Y."/>
            <person name="Doi K."/>
            <person name="Kasai Y."/>
            <person name="Jindo T."/>
            <person name="Kobayashi D."/>
            <person name="Shimada A."/>
            <person name="Toyoda A."/>
            <person name="Kuroki Y."/>
            <person name="Fujiyama A."/>
            <person name="Sasaki T."/>
            <person name="Shimizu A."/>
            <person name="Asakawa S."/>
            <person name="Shimizu N."/>
            <person name="Hashimoto S."/>
            <person name="Yang J."/>
            <person name="Lee Y."/>
            <person name="Matsushima K."/>
            <person name="Sugano S."/>
            <person name="Sakaizumi M."/>
            <person name="Narita T."/>
            <person name="Ohishi K."/>
            <person name="Haga S."/>
            <person name="Ohta F."/>
            <person name="Nomoto H."/>
            <person name="Nogata K."/>
            <person name="Morishita T."/>
            <person name="Endo T."/>
            <person name="Shin-I T."/>
            <person name="Takeda H."/>
            <person name="Morishita S."/>
            <person name="Kohara Y."/>
        </authorList>
    </citation>
    <scope>NUCLEOTIDE SEQUENCE [LARGE SCALE GENOMIC DNA]</scope>
    <source>
        <strain>Hd-rR</strain>
    </source>
</reference>
<feature type="compositionally biased region" description="Pro residues" evidence="5">
    <location>
        <begin position="32"/>
        <end position="44"/>
    </location>
</feature>
<dbReference type="Ensembl" id="ENSORLT00020023000.1">
    <property type="protein sequence ID" value="ENSORLP00020031191.1"/>
    <property type="gene ID" value="ENSORLG00020016125.1"/>
</dbReference>
<evidence type="ECO:0000259" key="6">
    <source>
        <dbReference type="Pfam" id="PF15453"/>
    </source>
</evidence>
<feature type="region of interest" description="Disordered" evidence="5">
    <location>
        <begin position="457"/>
        <end position="479"/>
    </location>
</feature>
<feature type="compositionally biased region" description="Basic residues" evidence="5">
    <location>
        <begin position="837"/>
        <end position="849"/>
    </location>
</feature>
<accession>A0A3P9MDV8</accession>